<evidence type="ECO:0000259" key="1">
    <source>
        <dbReference type="Pfam" id="PF13460"/>
    </source>
</evidence>
<dbReference type="PANTHER" id="PTHR15020">
    <property type="entry name" value="FLAVIN REDUCTASE-RELATED"/>
    <property type="match status" value="1"/>
</dbReference>
<dbReference type="SUPFAM" id="SSF51735">
    <property type="entry name" value="NAD(P)-binding Rossmann-fold domains"/>
    <property type="match status" value="1"/>
</dbReference>
<dbReference type="InterPro" id="IPR036291">
    <property type="entry name" value="NAD(P)-bd_dom_sf"/>
</dbReference>
<dbReference type="Proteomes" id="UP000264605">
    <property type="component" value="Chromosome"/>
</dbReference>
<dbReference type="InterPro" id="IPR016040">
    <property type="entry name" value="NAD(P)-bd_dom"/>
</dbReference>
<dbReference type="EMBL" id="CP032090">
    <property type="protein sequence ID" value="AXV65689.1"/>
    <property type="molecule type" value="Genomic_DNA"/>
</dbReference>
<name>A0AAD0S037_9GAMM</name>
<dbReference type="AlphaFoldDB" id="A0AAD0S037"/>
<dbReference type="CDD" id="cd05243">
    <property type="entry name" value="SDR_a5"/>
    <property type="match status" value="1"/>
</dbReference>
<dbReference type="Pfam" id="PF13460">
    <property type="entry name" value="NAD_binding_10"/>
    <property type="match status" value="1"/>
</dbReference>
<organism evidence="2 3">
    <name type="scientific">Pseudoalteromonas lipolytica</name>
    <dbReference type="NCBI Taxonomy" id="570156"/>
    <lineage>
        <taxon>Bacteria</taxon>
        <taxon>Pseudomonadati</taxon>
        <taxon>Pseudomonadota</taxon>
        <taxon>Gammaproteobacteria</taxon>
        <taxon>Alteromonadales</taxon>
        <taxon>Pseudoalteromonadaceae</taxon>
        <taxon>Pseudoalteromonas</taxon>
    </lineage>
</organism>
<dbReference type="PANTHER" id="PTHR15020:SF50">
    <property type="entry name" value="UPF0659 PROTEIN YMR090W"/>
    <property type="match status" value="1"/>
</dbReference>
<evidence type="ECO:0000313" key="3">
    <source>
        <dbReference type="Proteomes" id="UP000264605"/>
    </source>
</evidence>
<sequence>MKTLIIGASGQIGKMTTQKMLAQEHEVVALVRDKSKLTDIEHPNLSIVEQDLENDFSRALTGVQQVIFSAGSGGATGADKTLLIDLWAAVKAINYAVDAQVEHFIMVSSIGADDPDGIESSIKPYLVAKHMADEHLLHSGLHYSIVRPGTLLNESASGLFTINRPATRQDAVINREDVADALVYIASHKPDKSQLFELFNGDKPLDELLAGN</sequence>
<reference evidence="2 3" key="1">
    <citation type="submission" date="2018-08" db="EMBL/GenBank/DDBJ databases">
        <title>Draft genome sequence of Pseudoalteromonas donghaensis HJ51.</title>
        <authorList>
            <person name="Oh J."/>
            <person name="Roh D."/>
        </authorList>
    </citation>
    <scope>NUCLEOTIDE SEQUENCE [LARGE SCALE GENOMIC DNA]</scope>
    <source>
        <strain evidence="2 3">HJ51</strain>
    </source>
</reference>
<gene>
    <name evidence="2" type="ORF">D0907_10660</name>
</gene>
<dbReference type="KEGG" id="pdj:D0907_10660"/>
<dbReference type="Gene3D" id="3.40.50.720">
    <property type="entry name" value="NAD(P)-binding Rossmann-like Domain"/>
    <property type="match status" value="1"/>
</dbReference>
<dbReference type="GeneID" id="99505925"/>
<accession>A0AAD0S037</accession>
<evidence type="ECO:0000313" key="2">
    <source>
        <dbReference type="EMBL" id="AXV65689.1"/>
    </source>
</evidence>
<protein>
    <submittedName>
        <fullName evidence="2">SDR family oxidoreductase</fullName>
    </submittedName>
</protein>
<feature type="domain" description="NAD(P)-binding" evidence="1">
    <location>
        <begin position="7"/>
        <end position="188"/>
    </location>
</feature>
<dbReference type="RefSeq" id="WP_036967306.1">
    <property type="nucleotide sequence ID" value="NZ_CP032090.1"/>
</dbReference>
<proteinExistence type="predicted"/>